<evidence type="ECO:0000256" key="2">
    <source>
        <dbReference type="SAM" id="SignalP"/>
    </source>
</evidence>
<keyword evidence="4" id="KW-1185">Reference proteome</keyword>
<gene>
    <name evidence="3" type="ORF">BASA50_006290</name>
</gene>
<feature type="signal peptide" evidence="2">
    <location>
        <begin position="1"/>
        <end position="18"/>
    </location>
</feature>
<protein>
    <submittedName>
        <fullName evidence="3">Uncharacterized protein</fullName>
    </submittedName>
</protein>
<reference evidence="3 4" key="1">
    <citation type="submission" date="2021-02" db="EMBL/GenBank/DDBJ databases">
        <title>Variation within the Batrachochytrium salamandrivorans European outbreak.</title>
        <authorList>
            <person name="Kelly M."/>
            <person name="Pasmans F."/>
            <person name="Shea T.P."/>
            <person name="Munoz J.F."/>
            <person name="Carranza S."/>
            <person name="Cuomo C.A."/>
            <person name="Martel A."/>
        </authorList>
    </citation>
    <scope>NUCLEOTIDE SEQUENCE [LARGE SCALE GENOMIC DNA]</scope>
    <source>
        <strain evidence="3 4">AMFP18/2</strain>
    </source>
</reference>
<keyword evidence="2" id="KW-0732">Signal</keyword>
<feature type="region of interest" description="Disordered" evidence="1">
    <location>
        <begin position="20"/>
        <end position="80"/>
    </location>
</feature>
<evidence type="ECO:0000313" key="4">
    <source>
        <dbReference type="Proteomes" id="UP001648503"/>
    </source>
</evidence>
<evidence type="ECO:0000313" key="3">
    <source>
        <dbReference type="EMBL" id="KAH6594816.1"/>
    </source>
</evidence>
<sequence length="188" mass="21374">MKFNALVVAAMVITSVNAAGKGKFGGYSEDKDESKSVVSQGPSMSEPKPAMPQGPSNNEPDEPQDPDTTKESEDNGSNEPEVDVELLCRNLMVQLKHSHKQLFDVIYPSRVYKPPPKGRRNSLRPIKKYLTWPHQPTPEEIKKKQQTILSLKQSYFKDRNDFNRKECSTKYPYVLSQSDVEELDKLFN</sequence>
<evidence type="ECO:0000256" key="1">
    <source>
        <dbReference type="SAM" id="MobiDB-lite"/>
    </source>
</evidence>
<comment type="caution">
    <text evidence="3">The sequence shown here is derived from an EMBL/GenBank/DDBJ whole genome shotgun (WGS) entry which is preliminary data.</text>
</comment>
<organism evidence="3 4">
    <name type="scientific">Batrachochytrium salamandrivorans</name>
    <dbReference type="NCBI Taxonomy" id="1357716"/>
    <lineage>
        <taxon>Eukaryota</taxon>
        <taxon>Fungi</taxon>
        <taxon>Fungi incertae sedis</taxon>
        <taxon>Chytridiomycota</taxon>
        <taxon>Chytridiomycota incertae sedis</taxon>
        <taxon>Chytridiomycetes</taxon>
        <taxon>Rhizophydiales</taxon>
        <taxon>Rhizophydiales incertae sedis</taxon>
        <taxon>Batrachochytrium</taxon>
    </lineage>
</organism>
<dbReference type="EMBL" id="JAFCIX010000328">
    <property type="protein sequence ID" value="KAH6594816.1"/>
    <property type="molecule type" value="Genomic_DNA"/>
</dbReference>
<dbReference type="Proteomes" id="UP001648503">
    <property type="component" value="Unassembled WGS sequence"/>
</dbReference>
<feature type="chain" id="PRO_5047323220" evidence="2">
    <location>
        <begin position="19"/>
        <end position="188"/>
    </location>
</feature>
<accession>A0ABQ8FBP4</accession>
<proteinExistence type="predicted"/>
<name>A0ABQ8FBP4_9FUNG</name>